<dbReference type="Pfam" id="PF00005">
    <property type="entry name" value="ABC_tran"/>
    <property type="match status" value="1"/>
</dbReference>
<name>A0ABT4MEE8_9NOCA</name>
<dbReference type="SMART" id="SM00382">
    <property type="entry name" value="AAA"/>
    <property type="match status" value="1"/>
</dbReference>
<comment type="caution">
    <text evidence="4">The sequence shown here is derived from an EMBL/GenBank/DDBJ whole genome shotgun (WGS) entry which is preliminary data.</text>
</comment>
<proteinExistence type="predicted"/>
<dbReference type="PROSITE" id="PS50893">
    <property type="entry name" value="ABC_TRANSPORTER_2"/>
    <property type="match status" value="1"/>
</dbReference>
<evidence type="ECO:0000313" key="4">
    <source>
        <dbReference type="EMBL" id="MCZ4519342.1"/>
    </source>
</evidence>
<evidence type="ECO:0000256" key="1">
    <source>
        <dbReference type="ARBA" id="ARBA00022741"/>
    </source>
</evidence>
<dbReference type="InterPro" id="IPR050107">
    <property type="entry name" value="ABC_carbohydrate_import_ATPase"/>
</dbReference>
<dbReference type="InterPro" id="IPR003439">
    <property type="entry name" value="ABC_transporter-like_ATP-bd"/>
</dbReference>
<feature type="domain" description="ABC transporter" evidence="3">
    <location>
        <begin position="7"/>
        <end position="248"/>
    </location>
</feature>
<dbReference type="InterPro" id="IPR003593">
    <property type="entry name" value="AAA+_ATPase"/>
</dbReference>
<accession>A0ABT4MEE8</accession>
<keyword evidence="5" id="KW-1185">Reference proteome</keyword>
<evidence type="ECO:0000259" key="3">
    <source>
        <dbReference type="PROSITE" id="PS50893"/>
    </source>
</evidence>
<protein>
    <submittedName>
        <fullName evidence="4">ATP-binding cassette domain-containing protein</fullName>
    </submittedName>
</protein>
<dbReference type="RefSeq" id="WP_269604656.1">
    <property type="nucleotide sequence ID" value="NZ_JAPWIJ010000005.1"/>
</dbReference>
<keyword evidence="2 4" id="KW-0067">ATP-binding</keyword>
<dbReference type="PANTHER" id="PTHR43790">
    <property type="entry name" value="CARBOHYDRATE TRANSPORT ATP-BINDING PROTEIN MG119-RELATED"/>
    <property type="match status" value="1"/>
</dbReference>
<keyword evidence="1" id="KW-0547">Nucleotide-binding</keyword>
<dbReference type="PANTHER" id="PTHR43790:SF8">
    <property type="entry name" value="SUGAR ABC TRANSPORTER ATP-BINDING PROTEIN"/>
    <property type="match status" value="1"/>
</dbReference>
<dbReference type="InterPro" id="IPR027417">
    <property type="entry name" value="P-loop_NTPase"/>
</dbReference>
<evidence type="ECO:0000313" key="5">
    <source>
        <dbReference type="Proteomes" id="UP001081071"/>
    </source>
</evidence>
<dbReference type="SUPFAM" id="SSF52540">
    <property type="entry name" value="P-loop containing nucleoside triphosphate hydrolases"/>
    <property type="match status" value="1"/>
</dbReference>
<evidence type="ECO:0000256" key="2">
    <source>
        <dbReference type="ARBA" id="ARBA00022840"/>
    </source>
</evidence>
<dbReference type="Gene3D" id="3.40.50.300">
    <property type="entry name" value="P-loop containing nucleotide triphosphate hydrolases"/>
    <property type="match status" value="1"/>
</dbReference>
<organism evidence="4 5">
    <name type="scientific">Rhodococcus ruber</name>
    <dbReference type="NCBI Taxonomy" id="1830"/>
    <lineage>
        <taxon>Bacteria</taxon>
        <taxon>Bacillati</taxon>
        <taxon>Actinomycetota</taxon>
        <taxon>Actinomycetes</taxon>
        <taxon>Mycobacteriales</taxon>
        <taxon>Nocardiaceae</taxon>
        <taxon>Rhodococcus</taxon>
    </lineage>
</organism>
<reference evidence="4" key="1">
    <citation type="submission" date="2022-12" db="EMBL/GenBank/DDBJ databases">
        <authorList>
            <person name="Krivoruchko A.V."/>
            <person name="Elkin A."/>
        </authorList>
    </citation>
    <scope>NUCLEOTIDE SEQUENCE</scope>
    <source>
        <strain evidence="4">IEGM 1391</strain>
    </source>
</reference>
<sequence length="253" mass="27505">MAQEMILEARNLAKSFGGVQALRDASISIRAGEVVAVVGDNGAGKSTFIKTLSGVHEPDSGVLEVLGEPQHFTSPQQARAMGIETVYQDLSLCDDLNVVENMFLGRETSRLSLGWLSVPDRRGMRKRAKEMLAETGVNIPDLRQPVRAMSGGQRQCLAIAKGSSWDSRLIILDEPTAALGVRETAAVEDIIRDLRRRGMAVIIISHNLRQVFDLVDTIWVLRRGEMVGSRAAAATTAEEIIAMITGVDNQIVV</sequence>
<dbReference type="EMBL" id="JAPWIJ010000005">
    <property type="protein sequence ID" value="MCZ4519342.1"/>
    <property type="molecule type" value="Genomic_DNA"/>
</dbReference>
<dbReference type="PROSITE" id="PS00211">
    <property type="entry name" value="ABC_TRANSPORTER_1"/>
    <property type="match status" value="1"/>
</dbReference>
<dbReference type="InterPro" id="IPR017871">
    <property type="entry name" value="ABC_transporter-like_CS"/>
</dbReference>
<gene>
    <name evidence="4" type="ORF">O4220_12525</name>
</gene>
<dbReference type="GO" id="GO:0005524">
    <property type="term" value="F:ATP binding"/>
    <property type="evidence" value="ECO:0007669"/>
    <property type="project" value="UniProtKB-KW"/>
</dbReference>
<dbReference type="Proteomes" id="UP001081071">
    <property type="component" value="Unassembled WGS sequence"/>
</dbReference>
<dbReference type="CDD" id="cd03216">
    <property type="entry name" value="ABC_Carb_Monos_I"/>
    <property type="match status" value="1"/>
</dbReference>